<name>A0A562IZ98_9GAMM</name>
<gene>
    <name evidence="7" type="ORF">LX59_01435</name>
</gene>
<dbReference type="EMBL" id="VLKG01000004">
    <property type="protein sequence ID" value="TWH75925.1"/>
    <property type="molecule type" value="Genomic_DNA"/>
</dbReference>
<feature type="domain" description="Solute-binding protein family 3/N-terminal" evidence="6">
    <location>
        <begin position="44"/>
        <end position="258"/>
    </location>
</feature>
<evidence type="ECO:0000256" key="3">
    <source>
        <dbReference type="ARBA" id="ARBA00022729"/>
    </source>
</evidence>
<comment type="caution">
    <text evidence="7">The sequence shown here is derived from an EMBL/GenBank/DDBJ whole genome shotgun (WGS) entry which is preliminary data.</text>
</comment>
<dbReference type="Gene3D" id="3.40.190.10">
    <property type="entry name" value="Periplasmic binding protein-like II"/>
    <property type="match status" value="2"/>
</dbReference>
<dbReference type="RefSeq" id="WP_144571153.1">
    <property type="nucleotide sequence ID" value="NZ_VLKG01000004.1"/>
</dbReference>
<evidence type="ECO:0000313" key="7">
    <source>
        <dbReference type="EMBL" id="TWH75925.1"/>
    </source>
</evidence>
<keyword evidence="3" id="KW-0732">Signal</keyword>
<evidence type="ECO:0000259" key="6">
    <source>
        <dbReference type="SMART" id="SM00062"/>
    </source>
</evidence>
<dbReference type="InterPro" id="IPR001638">
    <property type="entry name" value="Solute-binding_3/MltF_N"/>
</dbReference>
<dbReference type="Proteomes" id="UP000319627">
    <property type="component" value="Unassembled WGS sequence"/>
</dbReference>
<protein>
    <recommendedName>
        <fullName evidence="5">Putative aliphatic sulfonates-binding protein</fullName>
    </recommendedName>
</protein>
<dbReference type="SUPFAM" id="SSF53850">
    <property type="entry name" value="Periplasmic binding protein-like II"/>
    <property type="match status" value="1"/>
</dbReference>
<comment type="function">
    <text evidence="4">Part of a binding-protein-dependent transport system for aliphatic sulfonates. Putative binding protein.</text>
</comment>
<comment type="similarity">
    <text evidence="1">Belongs to the bacterial solute-binding protein SsuA/TauA family.</text>
</comment>
<dbReference type="PANTHER" id="PTHR30024:SF42">
    <property type="entry name" value="ALIPHATIC SULFONATES-BINDING PROTEIN-RELATED"/>
    <property type="match status" value="1"/>
</dbReference>
<dbReference type="OrthoDB" id="286202at2"/>
<dbReference type="FunFam" id="3.40.190.10:FF:000050">
    <property type="entry name" value="Sulfonate ABC transporter substrate-binding protein"/>
    <property type="match status" value="1"/>
</dbReference>
<sequence>MSKTILNLGRRDLVLGGSLLLGATLTGRWNLLAAPNQPDLSKVLLNVGTYKGQASSFFADAGLKPNPYQVKHAEMAGGNLIVEGLSGGSLDIGSMSEIPPIFAIQSQAPIKLIAVLRGDVNSNQAILLPKDSKIQSLADLKGKRVGFVRSTTAHYFLIKALKEQGLSFADITPVGLTPQDGFSAFQSGQLDAWVIYGIYIRIALARLQARVLKTGLGYLSGNYVIAARTSVLEDAAKVAAIQDYLALEQRTWDWIQANPEQWAKRSSEITGLDASLFLDQFRAQSEPYRLIPVDDSAIASQQAVADLFHEAGVLSQRLDVRPLWVKGFWS</sequence>
<evidence type="ECO:0000256" key="4">
    <source>
        <dbReference type="ARBA" id="ARBA00055538"/>
    </source>
</evidence>
<dbReference type="PANTHER" id="PTHR30024">
    <property type="entry name" value="ALIPHATIC SULFONATES-BINDING PROTEIN-RELATED"/>
    <property type="match status" value="1"/>
</dbReference>
<dbReference type="Pfam" id="PF09084">
    <property type="entry name" value="NMT1"/>
    <property type="match status" value="1"/>
</dbReference>
<evidence type="ECO:0000256" key="5">
    <source>
        <dbReference type="ARBA" id="ARBA00070228"/>
    </source>
</evidence>
<organism evidence="7 8">
    <name type="scientific">Azomonas agilis</name>
    <dbReference type="NCBI Taxonomy" id="116849"/>
    <lineage>
        <taxon>Bacteria</taxon>
        <taxon>Pseudomonadati</taxon>
        <taxon>Pseudomonadota</taxon>
        <taxon>Gammaproteobacteria</taxon>
        <taxon>Pseudomonadales</taxon>
        <taxon>Pseudomonadaceae</taxon>
        <taxon>Azomonas</taxon>
    </lineage>
</organism>
<dbReference type="AlphaFoldDB" id="A0A562IZ98"/>
<keyword evidence="8" id="KW-1185">Reference proteome</keyword>
<proteinExistence type="inferred from homology"/>
<evidence type="ECO:0000256" key="1">
    <source>
        <dbReference type="ARBA" id="ARBA00010742"/>
    </source>
</evidence>
<reference evidence="7 8" key="1">
    <citation type="submission" date="2019-07" db="EMBL/GenBank/DDBJ databases">
        <title>Genomic Encyclopedia of Type Strains, Phase I: the one thousand microbial genomes (KMG-I) project.</title>
        <authorList>
            <person name="Kyrpides N."/>
        </authorList>
    </citation>
    <scope>NUCLEOTIDE SEQUENCE [LARGE SCALE GENOMIC DNA]</scope>
    <source>
        <strain evidence="7 8">DSM 375</strain>
    </source>
</reference>
<dbReference type="CDD" id="cd13558">
    <property type="entry name" value="PBP2_SsuA_like_2"/>
    <property type="match status" value="1"/>
</dbReference>
<evidence type="ECO:0000313" key="8">
    <source>
        <dbReference type="Proteomes" id="UP000319627"/>
    </source>
</evidence>
<dbReference type="InterPro" id="IPR015168">
    <property type="entry name" value="SsuA/THI5"/>
</dbReference>
<evidence type="ECO:0000256" key="2">
    <source>
        <dbReference type="ARBA" id="ARBA00022448"/>
    </source>
</evidence>
<accession>A0A562IZ98</accession>
<keyword evidence="2" id="KW-0813">Transport</keyword>
<dbReference type="SMART" id="SM00062">
    <property type="entry name" value="PBPb"/>
    <property type="match status" value="1"/>
</dbReference>